<dbReference type="Proteomes" id="UP000019253">
    <property type="component" value="Unassembled WGS sequence"/>
</dbReference>
<keyword evidence="2" id="KW-1185">Reference proteome</keyword>
<dbReference type="PATRIC" id="fig|1265819.5.peg.2265"/>
<dbReference type="EMBL" id="AODD01000015">
    <property type="protein sequence ID" value="EUJ22979.1"/>
    <property type="molecule type" value="Genomic_DNA"/>
</dbReference>
<comment type="caution">
    <text evidence="1">The sequence shown here is derived from an EMBL/GenBank/DDBJ whole genome shotgun (WGS) entry which is preliminary data.</text>
</comment>
<accession>W7B6Q9</accession>
<evidence type="ECO:0000313" key="1">
    <source>
        <dbReference type="EMBL" id="EUJ22979.1"/>
    </source>
</evidence>
<gene>
    <name evidence="1" type="ORF">PGRAN_11308</name>
</gene>
<proteinExistence type="predicted"/>
<dbReference type="AlphaFoldDB" id="W7B6Q9"/>
<sequence>MKFAYEGVVVVPAVKRETIRMLIRRDLLEQLKVSGIVGAQYKDLVDDYLALWDLKEELKKEIKTKGAMVVWRNGTQTGRKRSDAVVELPKVSKRMTDLLEVLGAIEPPVGAIDDDMPDL</sequence>
<reference evidence="1 2" key="1">
    <citation type="journal article" date="2014" name="Int. J. Syst. Evol. Microbiol.">
        <title>Listeria floridensis sp. nov., Listeria aquatica sp. nov., Listeria cornellensis sp. nov., Listeria riparia sp. nov. and Listeria grandensis sp. nov., from agricultural and natural environments.</title>
        <authorList>
            <person name="den Bakker H.C."/>
            <person name="Warchocki S."/>
            <person name="Wright E.M."/>
            <person name="Allred A.F."/>
            <person name="Ahlstrom C."/>
            <person name="Manuel C.S."/>
            <person name="Stasiewicz M.J."/>
            <person name="Burrell A."/>
            <person name="Roof S."/>
            <person name="Strawn L."/>
            <person name="Fortes E.D."/>
            <person name="Nightingale K.K."/>
            <person name="Kephart D."/>
            <person name="Wiedmann M."/>
        </authorList>
    </citation>
    <scope>NUCLEOTIDE SEQUENCE [LARGE SCALE GENOMIC DNA]</scope>
    <source>
        <strain evidence="2">FSL F6-971</strain>
    </source>
</reference>
<dbReference type="STRING" id="1265819.PGRAN_11308"/>
<organism evidence="1 2">
    <name type="scientific">Listeria grandensis FSL F6-0971</name>
    <dbReference type="NCBI Taxonomy" id="1265819"/>
    <lineage>
        <taxon>Bacteria</taxon>
        <taxon>Bacillati</taxon>
        <taxon>Bacillota</taxon>
        <taxon>Bacilli</taxon>
        <taxon>Bacillales</taxon>
        <taxon>Listeriaceae</taxon>
        <taxon>Listeria</taxon>
    </lineage>
</organism>
<name>W7B6Q9_9LIST</name>
<evidence type="ECO:0000313" key="2">
    <source>
        <dbReference type="Proteomes" id="UP000019253"/>
    </source>
</evidence>
<protein>
    <submittedName>
        <fullName evidence="1">Uncharacterized protein</fullName>
    </submittedName>
</protein>